<evidence type="ECO:0000313" key="1">
    <source>
        <dbReference type="EMBL" id="USR93008.1"/>
    </source>
</evidence>
<dbReference type="RefSeq" id="WP_252665182.1">
    <property type="nucleotide sequence ID" value="NZ_CP098611.1"/>
</dbReference>
<dbReference type="Proteomes" id="UP001056708">
    <property type="component" value="Chromosome"/>
</dbReference>
<name>A0ABY5AW20_9CYAN</name>
<reference evidence="1" key="1">
    <citation type="submission" date="2022-06" db="EMBL/GenBank/DDBJ databases">
        <title>Genome sequence of Phormidium yuhuli AB48 isolated from an industrial photobioreactor environment.</title>
        <authorList>
            <person name="Qiu Y."/>
            <person name="Noonan A.J.C."/>
            <person name="Dofher K."/>
            <person name="Koch M."/>
            <person name="Kieft B."/>
            <person name="Lin X."/>
            <person name="Ziels R.M."/>
            <person name="Hallam S.J."/>
        </authorList>
    </citation>
    <scope>NUCLEOTIDE SEQUENCE</scope>
    <source>
        <strain evidence="1">AB48</strain>
    </source>
</reference>
<gene>
    <name evidence="1" type="ORF">NEA10_09935</name>
</gene>
<protein>
    <submittedName>
        <fullName evidence="1">Uncharacterized protein</fullName>
    </submittedName>
</protein>
<keyword evidence="2" id="KW-1185">Reference proteome</keyword>
<accession>A0ABY5AW20</accession>
<dbReference type="EMBL" id="CP098611">
    <property type="protein sequence ID" value="USR93008.1"/>
    <property type="molecule type" value="Genomic_DNA"/>
</dbReference>
<organism evidence="1 2">
    <name type="scientific">Phormidium yuhuli AB48</name>
    <dbReference type="NCBI Taxonomy" id="2940671"/>
    <lineage>
        <taxon>Bacteria</taxon>
        <taxon>Bacillati</taxon>
        <taxon>Cyanobacteriota</taxon>
        <taxon>Cyanophyceae</taxon>
        <taxon>Oscillatoriophycideae</taxon>
        <taxon>Oscillatoriales</taxon>
        <taxon>Oscillatoriaceae</taxon>
        <taxon>Phormidium</taxon>
        <taxon>Phormidium yuhuli</taxon>
    </lineage>
</organism>
<proteinExistence type="predicted"/>
<sequence length="213" mass="23518">MGLPRFENVRGAILGAELGYLQQPGCPHLWQEIPSDLLHSLIHQRTLAPELPQYAEFPVQLGLGTVLGVFYHQRLEALSSFPPELQPLAMAVGLAVGDRLLSQSEQIINLSPALKQALSTLLAFQGDGFSANCDSDEVRAILGALTGALRTQAGIPPRERLRLSGDRRQALDSLAWEIWQRWLGRLDCDPWPPEPGAIAVTGERLDNQRYRRG</sequence>
<evidence type="ECO:0000313" key="2">
    <source>
        <dbReference type="Proteomes" id="UP001056708"/>
    </source>
</evidence>